<sequence>MTVRRSCRALQSQYWRAWLTSKNLPFAMGAIGPGLSAWNKASHILFSECSAPSSLSTAYTLIPPYRRPKPFMVSQGRYQWKRSSKKVSFVPCHGFLFLLLPLHMFGDMGRKISAKKMFS</sequence>
<name>A0A0E0MAX3_ORYPU</name>
<reference evidence="2" key="1">
    <citation type="submission" date="2015-04" db="UniProtKB">
        <authorList>
            <consortium name="EnsemblPlants"/>
        </authorList>
    </citation>
    <scope>IDENTIFICATION</scope>
</reference>
<evidence type="ECO:0000313" key="2">
    <source>
        <dbReference type="EnsemblPlants" id="OPUNC10G17370.1"/>
    </source>
</evidence>
<dbReference type="Gramene" id="OPUNC10G17370.1">
    <property type="protein sequence ID" value="OPUNC10G17370.1"/>
    <property type="gene ID" value="OPUNC10G17370"/>
</dbReference>
<keyword evidence="3" id="KW-1185">Reference proteome</keyword>
<accession>A0A0E0MAX3</accession>
<protein>
    <submittedName>
        <fullName evidence="2">Uncharacterized protein</fullName>
    </submittedName>
</protein>
<dbReference type="EnsemblPlants" id="OPUNC10G17370.1">
    <property type="protein sequence ID" value="OPUNC10G17370.1"/>
    <property type="gene ID" value="OPUNC10G17370"/>
</dbReference>
<reference evidence="2" key="2">
    <citation type="submission" date="2018-05" db="EMBL/GenBank/DDBJ databases">
        <title>OpunRS2 (Oryza punctata Reference Sequence Version 2).</title>
        <authorList>
            <person name="Zhang J."/>
            <person name="Kudrna D."/>
            <person name="Lee S."/>
            <person name="Talag J."/>
            <person name="Welchert J."/>
            <person name="Wing R.A."/>
        </authorList>
    </citation>
    <scope>NUCLEOTIDE SEQUENCE [LARGE SCALE GENOMIC DNA]</scope>
</reference>
<keyword evidence="1" id="KW-0472">Membrane</keyword>
<dbReference type="HOGENOM" id="CLU_2065304_0_0_1"/>
<keyword evidence="1" id="KW-1133">Transmembrane helix</keyword>
<dbReference type="AlphaFoldDB" id="A0A0E0MAX3"/>
<proteinExistence type="predicted"/>
<evidence type="ECO:0000256" key="1">
    <source>
        <dbReference type="SAM" id="Phobius"/>
    </source>
</evidence>
<dbReference type="Proteomes" id="UP000026962">
    <property type="component" value="Chromosome 10"/>
</dbReference>
<keyword evidence="1" id="KW-0812">Transmembrane</keyword>
<evidence type="ECO:0000313" key="3">
    <source>
        <dbReference type="Proteomes" id="UP000026962"/>
    </source>
</evidence>
<feature type="transmembrane region" description="Helical" evidence="1">
    <location>
        <begin position="87"/>
        <end position="106"/>
    </location>
</feature>
<organism evidence="2">
    <name type="scientific">Oryza punctata</name>
    <name type="common">Red rice</name>
    <dbReference type="NCBI Taxonomy" id="4537"/>
    <lineage>
        <taxon>Eukaryota</taxon>
        <taxon>Viridiplantae</taxon>
        <taxon>Streptophyta</taxon>
        <taxon>Embryophyta</taxon>
        <taxon>Tracheophyta</taxon>
        <taxon>Spermatophyta</taxon>
        <taxon>Magnoliopsida</taxon>
        <taxon>Liliopsida</taxon>
        <taxon>Poales</taxon>
        <taxon>Poaceae</taxon>
        <taxon>BOP clade</taxon>
        <taxon>Oryzoideae</taxon>
        <taxon>Oryzeae</taxon>
        <taxon>Oryzinae</taxon>
        <taxon>Oryza</taxon>
    </lineage>
</organism>